<dbReference type="Proteomes" id="UP000198286">
    <property type="component" value="Chromosome"/>
</dbReference>
<evidence type="ECO:0000313" key="4">
    <source>
        <dbReference type="EMBL" id="ASL15673.1"/>
    </source>
</evidence>
<dbReference type="Proteomes" id="UP001529272">
    <property type="component" value="Unassembled WGS sequence"/>
</dbReference>
<dbReference type="InterPro" id="IPR003010">
    <property type="entry name" value="C-N_Hydrolase"/>
</dbReference>
<dbReference type="RefSeq" id="WP_008257463.1">
    <property type="nucleotide sequence ID" value="NZ_CAAHFK010000044.1"/>
</dbReference>
<dbReference type="PANTHER" id="PTHR43674:SF2">
    <property type="entry name" value="BETA-UREIDOPROPIONASE"/>
    <property type="match status" value="1"/>
</dbReference>
<evidence type="ECO:0000256" key="2">
    <source>
        <dbReference type="SAM" id="MobiDB-lite"/>
    </source>
</evidence>
<dbReference type="GO" id="GO:0016811">
    <property type="term" value="F:hydrolase activity, acting on carbon-nitrogen (but not peptide) bonds, in linear amides"/>
    <property type="evidence" value="ECO:0007669"/>
    <property type="project" value="UniProtKB-ARBA"/>
</dbReference>
<feature type="compositionally biased region" description="Low complexity" evidence="2">
    <location>
        <begin position="256"/>
        <end position="269"/>
    </location>
</feature>
<evidence type="ECO:0000313" key="5">
    <source>
        <dbReference type="EMBL" id="MDM3929377.1"/>
    </source>
</evidence>
<proteinExistence type="predicted"/>
<evidence type="ECO:0000313" key="7">
    <source>
        <dbReference type="Proteomes" id="UP001529272"/>
    </source>
</evidence>
<dbReference type="GeneID" id="91489693"/>
<dbReference type="InterPro" id="IPR050345">
    <property type="entry name" value="Aliph_Amidase/BUP"/>
</dbReference>
<dbReference type="SUPFAM" id="SSF56317">
    <property type="entry name" value="Carbon-nitrogen hydrolase"/>
    <property type="match status" value="1"/>
</dbReference>
<feature type="region of interest" description="Disordered" evidence="2">
    <location>
        <begin position="253"/>
        <end position="276"/>
    </location>
</feature>
<dbReference type="EMBL" id="JASZZX010000035">
    <property type="protein sequence ID" value="MDM3929377.1"/>
    <property type="molecule type" value="Genomic_DNA"/>
</dbReference>
<accession>A0A1Y0TC04</accession>
<dbReference type="InterPro" id="IPR036526">
    <property type="entry name" value="C-N_Hydrolase_sf"/>
</dbReference>
<reference evidence="4 6" key="1">
    <citation type="journal article" date="2017" name="Lancet Infect. Dis.">
        <title>Global outbreak of severe Mycobacterium chimaera disease after cardiac surgery: a molecular epidemiological study.</title>
        <authorList>
            <person name="van Ingen J."/>
            <person name="Kohl T."/>
            <person name="Kranzer K."/>
            <person name="Hasse B."/>
            <person name="Keller P."/>
            <person name="Szafranska A."/>
            <person name="Hillemann D."/>
            <person name="Chand M."/>
            <person name="Schreiber P."/>
            <person name="Sommerstein R."/>
            <person name="Berger C."/>
            <person name="Genoni M."/>
            <person name="Ruegg C."/>
            <person name="Troillet N."/>
            <person name="Widmer A.F."/>
            <person name="Becker S.L."/>
            <person name="Herrmann M."/>
            <person name="Eckmanns T."/>
            <person name="Haller S."/>
            <person name="Hoeller C."/>
            <person name="Debast S.B."/>
            <person name="Wolfhagen M.J."/>
            <person name="Hopman J."/>
            <person name="Kluytmans J."/>
            <person name="Langelaar M."/>
            <person name="Notermans D.W."/>
            <person name="ten Oever J."/>
            <person name="van den Barselaar P."/>
            <person name="Vonk A.B.A."/>
            <person name="Vos M.C."/>
            <person name="Ahmed N."/>
            <person name="Brown T."/>
            <person name="Crook D."/>
            <person name="Lamagni T."/>
            <person name="Phin N."/>
            <person name="Smith E.G."/>
            <person name="Zambon M."/>
            <person name="Serr A."/>
            <person name="Goetting T."/>
            <person name="Ebner W."/>
            <person name="Thuermer A."/>
            <person name="Utpatel C."/>
            <person name="Sproer C."/>
            <person name="Bunk B."/>
            <person name="Nubel U."/>
            <person name="Bloemberg G."/>
            <person name="Bottger E."/>
            <person name="Niemann S."/>
            <person name="Wagner D."/>
            <person name="Sax H."/>
        </authorList>
    </citation>
    <scope>NUCLEOTIDE SEQUENCE [LARGE SCALE GENOMIC DNA]</scope>
    <source>
        <strain evidence="4 6">ZUERICH-2</strain>
    </source>
</reference>
<dbReference type="Pfam" id="PF00795">
    <property type="entry name" value="CN_hydrolase"/>
    <property type="match status" value="1"/>
</dbReference>
<dbReference type="Gene3D" id="3.60.110.10">
    <property type="entry name" value="Carbon-nitrogen hydrolase"/>
    <property type="match status" value="1"/>
</dbReference>
<dbReference type="PANTHER" id="PTHR43674">
    <property type="entry name" value="NITRILASE C965.09-RELATED"/>
    <property type="match status" value="1"/>
</dbReference>
<evidence type="ECO:0000313" key="6">
    <source>
        <dbReference type="Proteomes" id="UP000198286"/>
    </source>
</evidence>
<keyword evidence="1 4" id="KW-0378">Hydrolase</keyword>
<evidence type="ECO:0000256" key="1">
    <source>
        <dbReference type="ARBA" id="ARBA00022801"/>
    </source>
</evidence>
<dbReference type="AlphaFoldDB" id="A0A1Y0TC04"/>
<dbReference type="EMBL" id="CP015267">
    <property type="protein sequence ID" value="ASL15673.1"/>
    <property type="molecule type" value="Genomic_DNA"/>
</dbReference>
<dbReference type="PROSITE" id="PS50263">
    <property type="entry name" value="CN_HYDROLASE"/>
    <property type="match status" value="1"/>
</dbReference>
<feature type="domain" description="CN hydrolase" evidence="3">
    <location>
        <begin position="5"/>
        <end position="266"/>
    </location>
</feature>
<reference evidence="5" key="3">
    <citation type="submission" date="2023-06" db="EMBL/GenBank/DDBJ databases">
        <authorList>
            <person name="Spilker T."/>
        </authorList>
    </citation>
    <scope>NUCLEOTIDE SEQUENCE</scope>
    <source>
        <strain evidence="5">FLAC1071</strain>
    </source>
</reference>
<evidence type="ECO:0000259" key="3">
    <source>
        <dbReference type="PROSITE" id="PS50263"/>
    </source>
</evidence>
<keyword evidence="7" id="KW-1185">Reference proteome</keyword>
<reference evidence="5" key="2">
    <citation type="submission" date="2023-06" db="EMBL/GenBank/DDBJ databases">
        <title>Itaconate inhibition of nontuberculous mycobacteria.</title>
        <authorList>
            <person name="Breen P."/>
            <person name="Zimbric M."/>
            <person name="Caverly L."/>
        </authorList>
    </citation>
    <scope>NUCLEOTIDE SEQUENCE</scope>
    <source>
        <strain evidence="5">FLAC1071</strain>
    </source>
</reference>
<dbReference type="CDD" id="cd07197">
    <property type="entry name" value="nitrilase"/>
    <property type="match status" value="1"/>
</dbReference>
<gene>
    <name evidence="4" type="ORF">MYCOZU2_03285</name>
    <name evidence="5" type="ORF">QRB35_25680</name>
</gene>
<sequence length="324" mass="34636">MTEDLRVAAVQLEPVVGDVEANLDRAERLARRAADAGAEVIVLPEFFTTGMAFLAQVGGGALPADGAATEMLARVASAKRVMVGGSFLCRGPDGDVRNAFLLAGPDGLIGRHDKDLPTMWENYFYAGGDDPGVIEAPGGLRIGVALCWELMRAQTVHRLRGRVDLVLAGSGWWSVPQWRPRAVFRRWEAANRERARRSVLDFAPLVGAPVAHASLCGPIVCPLPGMPGRYRGEYEGPSVICDRDGVVLAERPAQSGPGVTAATVPTGAANPSRDPAPGFWLRPRGPLPAFAWAYQGWLGRRAYASGLGVPQRATGPQTIRRWSA</sequence>
<organism evidence="4 6">
    <name type="scientific">Mycobacterium intracellulare subsp. chimaera</name>
    <dbReference type="NCBI Taxonomy" id="222805"/>
    <lineage>
        <taxon>Bacteria</taxon>
        <taxon>Bacillati</taxon>
        <taxon>Actinomycetota</taxon>
        <taxon>Actinomycetes</taxon>
        <taxon>Mycobacteriales</taxon>
        <taxon>Mycobacteriaceae</taxon>
        <taxon>Mycobacterium</taxon>
        <taxon>Mycobacterium avium complex (MAC)</taxon>
    </lineage>
</organism>
<name>A0A1Y0TC04_MYCIT</name>
<protein>
    <submittedName>
        <fullName evidence="4 5">Carbon-nitrogen hydrolase</fullName>
    </submittedName>
</protein>